<accession>A0A5M3T2P9</accession>
<protein>
    <submittedName>
        <fullName evidence="2">Uncharacterized protein</fullName>
    </submittedName>
</protein>
<keyword evidence="3" id="KW-1185">Reference proteome</keyword>
<comment type="caution">
    <text evidence="2">The sequence shown here is derived from an EMBL/GenBank/DDBJ whole genome shotgun (WGS) entry which is preliminary data.</text>
</comment>
<evidence type="ECO:0000313" key="3">
    <source>
        <dbReference type="Proteomes" id="UP000326169"/>
    </source>
</evidence>
<evidence type="ECO:0000256" key="1">
    <source>
        <dbReference type="SAM" id="Phobius"/>
    </source>
</evidence>
<keyword evidence="1" id="KW-0472">Membrane</keyword>
<sequence>MAKNRAAFKHKLPSGKYINTHRHHQLNRHHNRRINYRINYYPTLTGLTWFMVGFLGFFAIYSAKVKIEKNVVSLVNSQSNQTQEKHKATKFQQISHRWLLGHSSGAYIPLNSLFANLNSPGALSICAAEGNCETNGRRTSLIAGHFDPATGILNKGFCSNHGRGGTLQEANQWCLQHLRSQSFVIEKKFRELGINPNSHLEGFINAIDLWNQSPYFGDKFPKLYASELRSRKRGTDAILSARVKSFKINGSYEQTTLAHPPICPYSIDAKSCVRHDQSRRMNAISGVMEHLGLK</sequence>
<dbReference type="GeneID" id="301681172"/>
<proteinExistence type="predicted"/>
<organism evidence="2 3">
    <name type="scientific">Limnospira platensis NIES-46</name>
    <dbReference type="NCBI Taxonomy" id="1236695"/>
    <lineage>
        <taxon>Bacteria</taxon>
        <taxon>Bacillati</taxon>
        <taxon>Cyanobacteriota</taxon>
        <taxon>Cyanophyceae</taxon>
        <taxon>Oscillatoriophycideae</taxon>
        <taxon>Oscillatoriales</taxon>
        <taxon>Sirenicapillariaceae</taxon>
        <taxon>Limnospira</taxon>
    </lineage>
</organism>
<keyword evidence="1" id="KW-0812">Transmembrane</keyword>
<reference evidence="2 3" key="1">
    <citation type="journal article" date="2019" name="J Genomics">
        <title>The Draft Genome of a Hydrogen-producing Cyanobacterium, Arthrospira platensis NIES-46.</title>
        <authorList>
            <person name="Suzuki S."/>
            <person name="Yamaguchi H."/>
            <person name="Kawachi M."/>
        </authorList>
    </citation>
    <scope>NUCLEOTIDE SEQUENCE [LARGE SCALE GENOMIC DNA]</scope>
    <source>
        <strain evidence="2 3">NIES-46</strain>
    </source>
</reference>
<dbReference type="Proteomes" id="UP000326169">
    <property type="component" value="Unassembled WGS sequence"/>
</dbReference>
<feature type="transmembrane region" description="Helical" evidence="1">
    <location>
        <begin position="38"/>
        <end position="61"/>
    </location>
</feature>
<dbReference type="RefSeq" id="WP_172973395.1">
    <property type="nucleotide sequence ID" value="NZ_BIMW01000003.1"/>
</dbReference>
<name>A0A5M3T2P9_LIMPL</name>
<gene>
    <name evidence="2" type="ORF">NIES46_01960</name>
</gene>
<keyword evidence="1" id="KW-1133">Transmembrane helix</keyword>
<dbReference type="EMBL" id="BIMW01000003">
    <property type="protein sequence ID" value="GCE92161.1"/>
    <property type="molecule type" value="Genomic_DNA"/>
</dbReference>
<evidence type="ECO:0000313" key="2">
    <source>
        <dbReference type="EMBL" id="GCE92161.1"/>
    </source>
</evidence>